<feature type="transmembrane region" description="Helical" evidence="6">
    <location>
        <begin position="329"/>
        <end position="348"/>
    </location>
</feature>
<comment type="subcellular location">
    <subcellularLocation>
        <location evidence="1">Membrane</location>
        <topology evidence="1">Multi-pass membrane protein</topology>
    </subcellularLocation>
</comment>
<feature type="domain" description="Major facilitator superfamily (MFS) profile" evidence="7">
    <location>
        <begin position="55"/>
        <end position="570"/>
    </location>
</feature>
<keyword evidence="2 6" id="KW-0812">Transmembrane</keyword>
<evidence type="ECO:0000256" key="4">
    <source>
        <dbReference type="ARBA" id="ARBA00023136"/>
    </source>
</evidence>
<feature type="transmembrane region" description="Helical" evidence="6">
    <location>
        <begin position="450"/>
        <end position="473"/>
    </location>
</feature>
<evidence type="ECO:0000256" key="2">
    <source>
        <dbReference type="ARBA" id="ARBA00022692"/>
    </source>
</evidence>
<dbReference type="Pfam" id="PF07690">
    <property type="entry name" value="MFS_1"/>
    <property type="match status" value="1"/>
</dbReference>
<feature type="transmembrane region" description="Helical" evidence="6">
    <location>
        <begin position="212"/>
        <end position="233"/>
    </location>
</feature>
<dbReference type="EMBL" id="JAWCUI010000015">
    <property type="protein sequence ID" value="KAL1898487.1"/>
    <property type="molecule type" value="Genomic_DNA"/>
</dbReference>
<organism evidence="8 9">
    <name type="scientific">Sporothrix stenoceras</name>
    <dbReference type="NCBI Taxonomy" id="5173"/>
    <lineage>
        <taxon>Eukaryota</taxon>
        <taxon>Fungi</taxon>
        <taxon>Dikarya</taxon>
        <taxon>Ascomycota</taxon>
        <taxon>Pezizomycotina</taxon>
        <taxon>Sordariomycetes</taxon>
        <taxon>Sordariomycetidae</taxon>
        <taxon>Ophiostomatales</taxon>
        <taxon>Ophiostomataceae</taxon>
        <taxon>Sporothrix</taxon>
    </lineage>
</organism>
<reference evidence="8 9" key="1">
    <citation type="journal article" date="2024" name="IMA Fungus">
        <title>IMA Genome - F19 : A genome assembly and annotation guide to empower mycologists, including annotated draft genome sequences of Ceratocystis pirilliformis, Diaporthe australafricana, Fusarium ophioides, Paecilomyces lecythidis, and Sporothrix stenoceras.</title>
        <authorList>
            <person name="Aylward J."/>
            <person name="Wilson A.M."/>
            <person name="Visagie C.M."/>
            <person name="Spraker J."/>
            <person name="Barnes I."/>
            <person name="Buitendag C."/>
            <person name="Ceriani C."/>
            <person name="Del Mar Angel L."/>
            <person name="du Plessis D."/>
            <person name="Fuchs T."/>
            <person name="Gasser K."/>
            <person name="Kramer D."/>
            <person name="Li W."/>
            <person name="Munsamy K."/>
            <person name="Piso A."/>
            <person name="Price J.L."/>
            <person name="Sonnekus B."/>
            <person name="Thomas C."/>
            <person name="van der Nest A."/>
            <person name="van Dijk A."/>
            <person name="van Heerden A."/>
            <person name="van Vuuren N."/>
            <person name="Yilmaz N."/>
            <person name="Duong T.A."/>
            <person name="van der Merwe N.A."/>
            <person name="Wingfield M.J."/>
            <person name="Wingfield B.D."/>
        </authorList>
    </citation>
    <scope>NUCLEOTIDE SEQUENCE [LARGE SCALE GENOMIC DNA]</scope>
    <source>
        <strain evidence="8 9">CMW 5346</strain>
    </source>
</reference>
<feature type="transmembrane region" description="Helical" evidence="6">
    <location>
        <begin position="394"/>
        <end position="412"/>
    </location>
</feature>
<dbReference type="PANTHER" id="PTHR23501:SF195">
    <property type="entry name" value="PEP5"/>
    <property type="match status" value="1"/>
</dbReference>
<feature type="transmembrane region" description="Helical" evidence="6">
    <location>
        <begin position="53"/>
        <end position="71"/>
    </location>
</feature>
<evidence type="ECO:0000256" key="3">
    <source>
        <dbReference type="ARBA" id="ARBA00022989"/>
    </source>
</evidence>
<feature type="transmembrane region" description="Helical" evidence="6">
    <location>
        <begin position="260"/>
        <end position="279"/>
    </location>
</feature>
<proteinExistence type="predicted"/>
<feature type="compositionally biased region" description="Polar residues" evidence="5">
    <location>
        <begin position="1"/>
        <end position="10"/>
    </location>
</feature>
<feature type="transmembrane region" description="Helical" evidence="6">
    <location>
        <begin position="424"/>
        <end position="443"/>
    </location>
</feature>
<dbReference type="PROSITE" id="PS50850">
    <property type="entry name" value="MFS"/>
    <property type="match status" value="1"/>
</dbReference>
<evidence type="ECO:0000259" key="7">
    <source>
        <dbReference type="PROSITE" id="PS50850"/>
    </source>
</evidence>
<dbReference type="PANTHER" id="PTHR23501">
    <property type="entry name" value="MAJOR FACILITATOR SUPERFAMILY"/>
    <property type="match status" value="1"/>
</dbReference>
<dbReference type="SUPFAM" id="SSF103473">
    <property type="entry name" value="MFS general substrate transporter"/>
    <property type="match status" value="1"/>
</dbReference>
<evidence type="ECO:0000256" key="5">
    <source>
        <dbReference type="SAM" id="MobiDB-lite"/>
    </source>
</evidence>
<dbReference type="InterPro" id="IPR020846">
    <property type="entry name" value="MFS_dom"/>
</dbReference>
<feature type="transmembrane region" description="Helical" evidence="6">
    <location>
        <begin position="179"/>
        <end position="200"/>
    </location>
</feature>
<dbReference type="InterPro" id="IPR036259">
    <property type="entry name" value="MFS_trans_sf"/>
</dbReference>
<sequence>MSGQTNSPSPSLEVKDKPLGTDNTLLQQDGVRYVEAAGNGNGEPEPRVTLRSWLALLAADLAYFAQLINLLGAGVQAKTIATHLGNPDQGAWFTATITIFTVVLAPIFAQGADYWGRKWLLTILLLFGVVGSIIVSRSTSVNMAIAGFSINGISNAGQPIFHTIASEVMPRKWRGYAQASSFSAVALGSVTGLLLGAGLNRTNNPLSNGFRTYFYIATGIYFVSAVLVVFTYYPSKTVKQRELKGQGEDSIMAKLAKLDWVGYILIAAGIVLFSLGLTWAKNPYPWSDPHVAVTFALGLFFLACLVVYETWFKKDGLFHHDLFTRNFAIACYCIFAEGLAFIASNSYFSYEVLTLYQHNALLVSTDYSIGFLTAMLAAILTGVYCSIVKDVKWITVAAFVIFTAFFAGMAALERTTAHSVVWGLPVLLGAGLGIILNVVVVLAQMSTPPHLIAAATGLIMSLRSLGGTVGLAIHQALLSDELGKLPVRVADVAIAKGLPESSVSAFVGAILGGNQTALASISGVTTDIITAGTNAKLDTYVLGFRYIWIAAAAFVALAAILSLFIRDLKSEFNMHIDAPVERKTSLTDGESI</sequence>
<protein>
    <recommendedName>
        <fullName evidence="7">Major facilitator superfamily (MFS) profile domain-containing protein</fullName>
    </recommendedName>
</protein>
<evidence type="ECO:0000256" key="6">
    <source>
        <dbReference type="SAM" id="Phobius"/>
    </source>
</evidence>
<comment type="caution">
    <text evidence="8">The sequence shown here is derived from an EMBL/GenBank/DDBJ whole genome shotgun (WGS) entry which is preliminary data.</text>
</comment>
<keyword evidence="9" id="KW-1185">Reference proteome</keyword>
<evidence type="ECO:0000313" key="8">
    <source>
        <dbReference type="EMBL" id="KAL1898487.1"/>
    </source>
</evidence>
<keyword evidence="4 6" id="KW-0472">Membrane</keyword>
<feature type="transmembrane region" description="Helical" evidence="6">
    <location>
        <begin position="115"/>
        <end position="135"/>
    </location>
</feature>
<feature type="transmembrane region" description="Helical" evidence="6">
    <location>
        <begin position="546"/>
        <end position="565"/>
    </location>
</feature>
<name>A0ABR3ZE12_9PEZI</name>
<feature type="transmembrane region" description="Helical" evidence="6">
    <location>
        <begin position="368"/>
        <end position="387"/>
    </location>
</feature>
<evidence type="ECO:0000256" key="1">
    <source>
        <dbReference type="ARBA" id="ARBA00004141"/>
    </source>
</evidence>
<feature type="transmembrane region" description="Helical" evidence="6">
    <location>
        <begin position="91"/>
        <end position="109"/>
    </location>
</feature>
<dbReference type="Gene3D" id="1.20.1250.20">
    <property type="entry name" value="MFS general substrate transporter like domains"/>
    <property type="match status" value="1"/>
</dbReference>
<dbReference type="InterPro" id="IPR011701">
    <property type="entry name" value="MFS"/>
</dbReference>
<keyword evidence="3 6" id="KW-1133">Transmembrane helix</keyword>
<dbReference type="Proteomes" id="UP001583186">
    <property type="component" value="Unassembled WGS sequence"/>
</dbReference>
<accession>A0ABR3ZE12</accession>
<feature type="region of interest" description="Disordered" evidence="5">
    <location>
        <begin position="1"/>
        <end position="21"/>
    </location>
</feature>
<gene>
    <name evidence="8" type="ORF">Sste5346_003390</name>
</gene>
<evidence type="ECO:0000313" key="9">
    <source>
        <dbReference type="Proteomes" id="UP001583186"/>
    </source>
</evidence>
<feature type="transmembrane region" description="Helical" evidence="6">
    <location>
        <begin position="291"/>
        <end position="308"/>
    </location>
</feature>